<dbReference type="PROSITE" id="PS51257">
    <property type="entry name" value="PROKAR_LIPOPROTEIN"/>
    <property type="match status" value="1"/>
</dbReference>
<feature type="compositionally biased region" description="Basic residues" evidence="1">
    <location>
        <begin position="87"/>
        <end position="102"/>
    </location>
</feature>
<name>F4SBD3_MELLP</name>
<dbReference type="RefSeq" id="XP_007418683.1">
    <property type="nucleotide sequence ID" value="XM_007418621.1"/>
</dbReference>
<feature type="region of interest" description="Disordered" evidence="1">
    <location>
        <begin position="20"/>
        <end position="102"/>
    </location>
</feature>
<feature type="compositionally biased region" description="Low complexity" evidence="1">
    <location>
        <begin position="20"/>
        <end position="32"/>
    </location>
</feature>
<dbReference type="Proteomes" id="UP000001072">
    <property type="component" value="Unassembled WGS sequence"/>
</dbReference>
<evidence type="ECO:0000313" key="3">
    <source>
        <dbReference type="Proteomes" id="UP000001072"/>
    </source>
</evidence>
<dbReference type="VEuPathDB" id="FungiDB:MELLADRAFT_113889"/>
<evidence type="ECO:0000256" key="1">
    <source>
        <dbReference type="SAM" id="MobiDB-lite"/>
    </source>
</evidence>
<keyword evidence="3" id="KW-1185">Reference proteome</keyword>
<proteinExistence type="predicted"/>
<dbReference type="HOGENOM" id="CLU_076405_0_0_1"/>
<protein>
    <submittedName>
        <fullName evidence="2">Uncharacterized protein</fullName>
    </submittedName>
</protein>
<evidence type="ECO:0000313" key="2">
    <source>
        <dbReference type="EMBL" id="EGF98044.1"/>
    </source>
</evidence>
<accession>F4SBD3</accession>
<dbReference type="GeneID" id="18925126"/>
<gene>
    <name evidence="2" type="ORF">MELLADRAFT_113889</name>
</gene>
<dbReference type="InParanoid" id="F4SBD3"/>
<sequence>MSIKIYGNLTVTGNLSVSAVSSCSSGNSSHSAPVTAIDSNDPQPAENILVENPPGQDRSTPVAQPSRDDPGTPRRASPRNHPDSPRRRSPRNHPGTPRRRSSRIARIAEFRYRPMRLQRRPLPAAYENHDVWTKIRTLPVNLLPYLSPGWLPHWTTRDLLRQIIWHFEPRQRIPCRTLKAEIIDLFEYLVVNQYGAYYGI</sequence>
<dbReference type="EMBL" id="GL883187">
    <property type="protein sequence ID" value="EGF98044.1"/>
    <property type="molecule type" value="Genomic_DNA"/>
</dbReference>
<reference evidence="3" key="1">
    <citation type="journal article" date="2011" name="Proc. Natl. Acad. Sci. U.S.A.">
        <title>Obligate biotrophy features unraveled by the genomic analysis of rust fungi.</title>
        <authorList>
            <person name="Duplessis S."/>
            <person name="Cuomo C.A."/>
            <person name="Lin Y.-C."/>
            <person name="Aerts A."/>
            <person name="Tisserant E."/>
            <person name="Veneault-Fourrey C."/>
            <person name="Joly D.L."/>
            <person name="Hacquard S."/>
            <person name="Amselem J."/>
            <person name="Cantarel B.L."/>
            <person name="Chiu R."/>
            <person name="Coutinho P.M."/>
            <person name="Feau N."/>
            <person name="Field M."/>
            <person name="Frey P."/>
            <person name="Gelhaye E."/>
            <person name="Goldberg J."/>
            <person name="Grabherr M.G."/>
            <person name="Kodira C.D."/>
            <person name="Kohler A."/>
            <person name="Kuees U."/>
            <person name="Lindquist E.A."/>
            <person name="Lucas S.M."/>
            <person name="Mago R."/>
            <person name="Mauceli E."/>
            <person name="Morin E."/>
            <person name="Murat C."/>
            <person name="Pangilinan J.L."/>
            <person name="Park R."/>
            <person name="Pearson M."/>
            <person name="Quesneville H."/>
            <person name="Rouhier N."/>
            <person name="Sakthikumar S."/>
            <person name="Salamov A.A."/>
            <person name="Schmutz J."/>
            <person name="Selles B."/>
            <person name="Shapiro H."/>
            <person name="Tanguay P."/>
            <person name="Tuskan G.A."/>
            <person name="Henrissat B."/>
            <person name="Van de Peer Y."/>
            <person name="Rouze P."/>
            <person name="Ellis J.G."/>
            <person name="Dodds P.N."/>
            <person name="Schein J.E."/>
            <person name="Zhong S."/>
            <person name="Hamelin R.C."/>
            <person name="Grigoriev I.V."/>
            <person name="Szabo L.J."/>
            <person name="Martin F."/>
        </authorList>
    </citation>
    <scope>NUCLEOTIDE SEQUENCE [LARGE SCALE GENOMIC DNA]</scope>
    <source>
        <strain evidence="3">98AG31 / pathotype 3-4-7</strain>
    </source>
</reference>
<organism evidence="3">
    <name type="scientific">Melampsora larici-populina (strain 98AG31 / pathotype 3-4-7)</name>
    <name type="common">Poplar leaf rust fungus</name>
    <dbReference type="NCBI Taxonomy" id="747676"/>
    <lineage>
        <taxon>Eukaryota</taxon>
        <taxon>Fungi</taxon>
        <taxon>Dikarya</taxon>
        <taxon>Basidiomycota</taxon>
        <taxon>Pucciniomycotina</taxon>
        <taxon>Pucciniomycetes</taxon>
        <taxon>Pucciniales</taxon>
        <taxon>Melampsoraceae</taxon>
        <taxon>Melampsora</taxon>
    </lineage>
</organism>
<dbReference type="AlphaFoldDB" id="F4SBD3"/>
<dbReference type="KEGG" id="mlr:MELLADRAFT_113889"/>